<gene>
    <name evidence="2" type="ORF">J2Z77_007110</name>
</gene>
<organism evidence="2 3">
    <name type="scientific">Streptomyces avidinii</name>
    <dbReference type="NCBI Taxonomy" id="1895"/>
    <lineage>
        <taxon>Bacteria</taxon>
        <taxon>Bacillati</taxon>
        <taxon>Actinomycetota</taxon>
        <taxon>Actinomycetes</taxon>
        <taxon>Kitasatosporales</taxon>
        <taxon>Streptomycetaceae</taxon>
        <taxon>Streptomyces</taxon>
    </lineage>
</organism>
<evidence type="ECO:0000313" key="3">
    <source>
        <dbReference type="Proteomes" id="UP001519310"/>
    </source>
</evidence>
<reference evidence="2 3" key="1">
    <citation type="submission" date="2021-03" db="EMBL/GenBank/DDBJ databases">
        <title>Genomic Encyclopedia of Type Strains, Phase IV (KMG-IV): sequencing the most valuable type-strain genomes for metagenomic binning, comparative biology and taxonomic classification.</title>
        <authorList>
            <person name="Goeker M."/>
        </authorList>
    </citation>
    <scope>NUCLEOTIDE SEQUENCE [LARGE SCALE GENOMIC DNA]</scope>
    <source>
        <strain evidence="2 3">DSM 40526</strain>
    </source>
</reference>
<comment type="caution">
    <text evidence="2">The sequence shown here is derived from an EMBL/GenBank/DDBJ whole genome shotgun (WGS) entry which is preliminary data.</text>
</comment>
<dbReference type="Pfam" id="PF01740">
    <property type="entry name" value="STAS"/>
    <property type="match status" value="1"/>
</dbReference>
<proteinExistence type="predicted"/>
<dbReference type="EMBL" id="JAGGLQ010000022">
    <property type="protein sequence ID" value="MBP2041253.1"/>
    <property type="molecule type" value="Genomic_DNA"/>
</dbReference>
<dbReference type="InterPro" id="IPR036513">
    <property type="entry name" value="STAS_dom_sf"/>
</dbReference>
<dbReference type="SUPFAM" id="SSF52091">
    <property type="entry name" value="SpoIIaa-like"/>
    <property type="match status" value="1"/>
</dbReference>
<dbReference type="Gene3D" id="3.30.750.24">
    <property type="entry name" value="STAS domain"/>
    <property type="match status" value="1"/>
</dbReference>
<dbReference type="RefSeq" id="WP_189969010.1">
    <property type="nucleotide sequence ID" value="NZ_BMVL01000005.1"/>
</dbReference>
<dbReference type="Proteomes" id="UP001519310">
    <property type="component" value="Unassembled WGS sequence"/>
</dbReference>
<evidence type="ECO:0000259" key="1">
    <source>
        <dbReference type="Pfam" id="PF01740"/>
    </source>
</evidence>
<accession>A0ABS4LGV8</accession>
<sequence length="119" mass="12112">MLPVKVTDRGVLIIRLQADLDIDRRATTACAIDRLLSSHRSSPVVLELTDGALSPSAVSTVSRAIRICREAGTTAAVVTPSPEARRVLGLGAGAHAPDVHTTIPLAVAALSATVGAAAA</sequence>
<keyword evidence="3" id="KW-1185">Reference proteome</keyword>
<protein>
    <submittedName>
        <fullName evidence="2">Anti-anti-sigma regulatory factor</fullName>
    </submittedName>
</protein>
<name>A0ABS4LGV8_STRAV</name>
<dbReference type="InterPro" id="IPR002645">
    <property type="entry name" value="STAS_dom"/>
</dbReference>
<evidence type="ECO:0000313" key="2">
    <source>
        <dbReference type="EMBL" id="MBP2041253.1"/>
    </source>
</evidence>
<feature type="domain" description="STAS" evidence="1">
    <location>
        <begin position="5"/>
        <end position="88"/>
    </location>
</feature>